<dbReference type="InterPro" id="IPR003661">
    <property type="entry name" value="HisK_dim/P_dom"/>
</dbReference>
<dbReference type="EMBL" id="CP003382">
    <property type="protein sequence ID" value="AFZ67645.1"/>
    <property type="molecule type" value="Genomic_DNA"/>
</dbReference>
<dbReference type="InterPro" id="IPR000700">
    <property type="entry name" value="PAS-assoc_C"/>
</dbReference>
<dbReference type="Gene3D" id="3.30.450.40">
    <property type="match status" value="2"/>
</dbReference>
<dbReference type="PRINTS" id="PR00344">
    <property type="entry name" value="BCTRLSENSOR"/>
</dbReference>
<dbReference type="InterPro" id="IPR003018">
    <property type="entry name" value="GAF"/>
</dbReference>
<dbReference type="Pfam" id="PF08448">
    <property type="entry name" value="PAS_4"/>
    <property type="match status" value="1"/>
</dbReference>
<dbReference type="Pfam" id="PF08447">
    <property type="entry name" value="PAS_3"/>
    <property type="match status" value="1"/>
</dbReference>
<dbReference type="SUPFAM" id="SSF55785">
    <property type="entry name" value="PYP-like sensor domain (PAS domain)"/>
    <property type="match status" value="3"/>
</dbReference>
<dbReference type="InterPro" id="IPR000014">
    <property type="entry name" value="PAS"/>
</dbReference>
<reference evidence="10" key="1">
    <citation type="submission" date="2012-03" db="EMBL/GenBank/DDBJ databases">
        <title>Complete sequence of chromosome of Deinococcus peraridilitoris DSM 19664.</title>
        <authorList>
            <person name="Lucas S."/>
            <person name="Copeland A."/>
            <person name="Lapidus A."/>
            <person name="Glavina del Rio T."/>
            <person name="Dalin E."/>
            <person name="Tice H."/>
            <person name="Bruce D."/>
            <person name="Goodwin L."/>
            <person name="Pitluck S."/>
            <person name="Peters L."/>
            <person name="Mikhailova N."/>
            <person name="Lu M."/>
            <person name="Kyrpides N."/>
            <person name="Mavromatis K."/>
            <person name="Ivanova N."/>
            <person name="Brettin T."/>
            <person name="Detter J.C."/>
            <person name="Han C."/>
            <person name="Larimer F."/>
            <person name="Land M."/>
            <person name="Hauser L."/>
            <person name="Markowitz V."/>
            <person name="Cheng J.-F."/>
            <person name="Hugenholtz P."/>
            <person name="Woyke T."/>
            <person name="Wu D."/>
            <person name="Pukall R."/>
            <person name="Steenblock K."/>
            <person name="Brambilla E."/>
            <person name="Klenk H.-P."/>
            <person name="Eisen J.A."/>
        </authorList>
    </citation>
    <scope>NUCLEOTIDE SEQUENCE [LARGE SCALE GENOMIC DNA]</scope>
    <source>
        <strain evidence="10">DSM 19664 / LMG 22246 / CIP 109416 / KR-200</strain>
    </source>
</reference>
<gene>
    <name evidence="9" type="ordered locus">Deipe_2156</name>
</gene>
<dbReference type="InterPro" id="IPR036097">
    <property type="entry name" value="HisK_dim/P_sf"/>
</dbReference>
<proteinExistence type="predicted"/>
<dbReference type="Proteomes" id="UP000010467">
    <property type="component" value="Chromosome"/>
</dbReference>
<accession>L0A3S4</accession>
<dbReference type="InterPro" id="IPR029016">
    <property type="entry name" value="GAF-like_dom_sf"/>
</dbReference>
<name>L0A3S4_DEIPD</name>
<dbReference type="CDD" id="cd00082">
    <property type="entry name" value="HisKA"/>
    <property type="match status" value="1"/>
</dbReference>
<dbReference type="Pfam" id="PF01590">
    <property type="entry name" value="GAF"/>
    <property type="match status" value="1"/>
</dbReference>
<dbReference type="RefSeq" id="WP_015235950.1">
    <property type="nucleotide sequence ID" value="NC_019793.1"/>
</dbReference>
<dbReference type="NCBIfam" id="TIGR00229">
    <property type="entry name" value="sensory_box"/>
    <property type="match status" value="3"/>
</dbReference>
<dbReference type="eggNOG" id="COG2205">
    <property type="taxonomic scope" value="Bacteria"/>
</dbReference>
<dbReference type="InterPro" id="IPR036890">
    <property type="entry name" value="HATPase_C_sf"/>
</dbReference>
<feature type="domain" description="PAS" evidence="7">
    <location>
        <begin position="12"/>
        <end position="75"/>
    </location>
</feature>
<dbReference type="OrthoDB" id="51429at2"/>
<dbReference type="PROSITE" id="PS50109">
    <property type="entry name" value="HIS_KIN"/>
    <property type="match status" value="1"/>
</dbReference>
<dbReference type="PROSITE" id="PS50113">
    <property type="entry name" value="PAC"/>
    <property type="match status" value="2"/>
</dbReference>
<evidence type="ECO:0000259" key="8">
    <source>
        <dbReference type="PROSITE" id="PS50113"/>
    </source>
</evidence>
<keyword evidence="5" id="KW-0418">Kinase</keyword>
<keyword evidence="3" id="KW-0597">Phosphoprotein</keyword>
<dbReference type="PATRIC" id="fig|937777.3.peg.2161"/>
<evidence type="ECO:0000259" key="7">
    <source>
        <dbReference type="PROSITE" id="PS50112"/>
    </source>
</evidence>
<feature type="domain" description="PAC" evidence="8">
    <location>
        <begin position="537"/>
        <end position="589"/>
    </location>
</feature>
<dbReference type="Gene3D" id="1.10.287.130">
    <property type="match status" value="1"/>
</dbReference>
<evidence type="ECO:0000313" key="10">
    <source>
        <dbReference type="Proteomes" id="UP000010467"/>
    </source>
</evidence>
<evidence type="ECO:0000256" key="3">
    <source>
        <dbReference type="ARBA" id="ARBA00022553"/>
    </source>
</evidence>
<dbReference type="AlphaFoldDB" id="L0A3S4"/>
<dbReference type="KEGG" id="dpd:Deipe_2156"/>
<dbReference type="Pfam" id="PF13426">
    <property type="entry name" value="PAS_9"/>
    <property type="match status" value="1"/>
</dbReference>
<dbReference type="InterPro" id="IPR013656">
    <property type="entry name" value="PAS_4"/>
</dbReference>
<keyword evidence="4" id="KW-0808">Transferase</keyword>
<dbReference type="EC" id="2.7.13.3" evidence="2"/>
<dbReference type="eggNOG" id="COG4251">
    <property type="taxonomic scope" value="Bacteria"/>
</dbReference>
<evidence type="ECO:0000259" key="6">
    <source>
        <dbReference type="PROSITE" id="PS50109"/>
    </source>
</evidence>
<dbReference type="PANTHER" id="PTHR43304:SF1">
    <property type="entry name" value="PAC DOMAIN-CONTAINING PROTEIN"/>
    <property type="match status" value="1"/>
</dbReference>
<dbReference type="SMART" id="SM00388">
    <property type="entry name" value="HisKA"/>
    <property type="match status" value="1"/>
</dbReference>
<dbReference type="PROSITE" id="PS50112">
    <property type="entry name" value="PAS"/>
    <property type="match status" value="3"/>
</dbReference>
<evidence type="ECO:0000256" key="1">
    <source>
        <dbReference type="ARBA" id="ARBA00000085"/>
    </source>
</evidence>
<protein>
    <recommendedName>
        <fullName evidence="2">histidine kinase</fullName>
        <ecNumber evidence="2">2.7.13.3</ecNumber>
    </recommendedName>
</protein>
<sequence length="960" mass="107707">MPLTDPAVPAALLEGIQDPFYTVDASWRYTSVNQAAVSLMGVPREALLGQSLWALLSEAQHDALSGPFYRVMSTRQPQRFEVYLPGLDLWEDIDAFPLADGIGVLFRDITPRKTAELREQALTDLSRALARAVTEAEVLEATLTVGFSTFGAFAGHVYRLSGEGEHLILAGQRGFEELFIQPWQQVPLTVGTPITDTVRDGRPRFLTETMFVEQYPAMASHWQAATHQIVTLPLQVAEQPFGVIGLTFQEPGVFSAEEQRFLQTLADLCAGALERSRLSALERARFHRQQYLVEISDLLTSTLEPKVVLHHLAHLAVGHLADWCTVFLPNGDALEPAVVAHIHPEKIEALKGALHRWPIRVDADLGAGKAFRTGQPELIEWIDYEALRGVIPAEVLEEIERSCMRSVIDVPLIAQGRVLGVLEFVSTRKDRRYTQDDVNFAFDLAKRAAAALDNALLHEQASVSERRFRSLVETSSQMVWQCSLDGVFTEPQTQWEEFTGQADAQYRGWGWLAAVHPADQSMVREAWTRSVETQQPYQLEYRLKRRDGQYRVMRARAELVRDNTGVPREWMGVHQDVTERHQAQAALREREARYRALVEHAVVGVALVAPDGTFLEINPACATMLGRTPAQLRQLSVLDVTYPEDRAETTLTLQGLRSGEMDAFTLTKRYLRPDGSLVWSSSSMSAVRSARGEAQYFVAVLVDITEQQRLQEELLAWQKTLEEQVRERTLALIHANQELEAFAYSVSHDLRAPVRHITGYLGLARRALGADSDPKVDRYLSVAEGAAERMDVLINAMLTLAKTSMQPLRQGPVDLNELVHRAQQDLESAIGGRHVRWEIAPLPRVIGDHATLQQVIMNLLSNAVKYTTLRDEAVIRVWAEENPQEWEVFVQDNGAGFDPKYQQRLFGVFQRLHRAVEFEGIGVGLANVRRIVQRHGGRVWAHGKPDEGALFAFSLPCSQP</sequence>
<dbReference type="HOGENOM" id="CLU_301460_0_0_0"/>
<dbReference type="SMART" id="SM00091">
    <property type="entry name" value="PAS"/>
    <property type="match status" value="3"/>
</dbReference>
<comment type="catalytic activity">
    <reaction evidence="1">
        <text>ATP + protein L-histidine = ADP + protein N-phospho-L-histidine.</text>
        <dbReference type="EC" id="2.7.13.3"/>
    </reaction>
</comment>
<dbReference type="InterPro" id="IPR005467">
    <property type="entry name" value="His_kinase_dom"/>
</dbReference>
<feature type="domain" description="PAS" evidence="7">
    <location>
        <begin position="590"/>
        <end position="660"/>
    </location>
</feature>
<dbReference type="SMART" id="SM00086">
    <property type="entry name" value="PAC"/>
    <property type="match status" value="2"/>
</dbReference>
<dbReference type="InterPro" id="IPR035965">
    <property type="entry name" value="PAS-like_dom_sf"/>
</dbReference>
<feature type="domain" description="Histidine kinase" evidence="6">
    <location>
        <begin position="745"/>
        <end position="959"/>
    </location>
</feature>
<dbReference type="SMART" id="SM00065">
    <property type="entry name" value="GAF"/>
    <property type="match status" value="2"/>
</dbReference>
<evidence type="ECO:0000256" key="5">
    <source>
        <dbReference type="ARBA" id="ARBA00022777"/>
    </source>
</evidence>
<dbReference type="InterPro" id="IPR003594">
    <property type="entry name" value="HATPase_dom"/>
</dbReference>
<evidence type="ECO:0000256" key="2">
    <source>
        <dbReference type="ARBA" id="ARBA00012438"/>
    </source>
</evidence>
<dbReference type="Gene3D" id="3.30.565.10">
    <property type="entry name" value="Histidine kinase-like ATPase, C-terminal domain"/>
    <property type="match status" value="1"/>
</dbReference>
<dbReference type="Pfam" id="PF13185">
    <property type="entry name" value="GAF_2"/>
    <property type="match status" value="1"/>
</dbReference>
<organism evidence="9 10">
    <name type="scientific">Deinococcus peraridilitoris (strain DSM 19664 / LMG 22246 / CIP 109416 / KR-200)</name>
    <dbReference type="NCBI Taxonomy" id="937777"/>
    <lineage>
        <taxon>Bacteria</taxon>
        <taxon>Thermotogati</taxon>
        <taxon>Deinococcota</taxon>
        <taxon>Deinococci</taxon>
        <taxon>Deinococcales</taxon>
        <taxon>Deinococcaceae</taxon>
        <taxon>Deinococcus</taxon>
    </lineage>
</organism>
<dbReference type="InterPro" id="IPR001610">
    <property type="entry name" value="PAC"/>
</dbReference>
<dbReference type="SUPFAM" id="SSF47384">
    <property type="entry name" value="Homodimeric domain of signal transducing histidine kinase"/>
    <property type="match status" value="1"/>
</dbReference>
<dbReference type="FunFam" id="3.30.565.10:FF:000006">
    <property type="entry name" value="Sensor histidine kinase WalK"/>
    <property type="match status" value="1"/>
</dbReference>
<dbReference type="InterPro" id="IPR052162">
    <property type="entry name" value="Sensor_kinase/Photoreceptor"/>
</dbReference>
<keyword evidence="10" id="KW-1185">Reference proteome</keyword>
<dbReference type="CDD" id="cd00130">
    <property type="entry name" value="PAS"/>
    <property type="match status" value="3"/>
</dbReference>
<evidence type="ECO:0000313" key="9">
    <source>
        <dbReference type="EMBL" id="AFZ67645.1"/>
    </source>
</evidence>
<feature type="domain" description="PAC" evidence="8">
    <location>
        <begin position="664"/>
        <end position="716"/>
    </location>
</feature>
<dbReference type="FunFam" id="3.30.450.20:FF:000099">
    <property type="entry name" value="Sensory box sensor histidine kinase"/>
    <property type="match status" value="1"/>
</dbReference>
<dbReference type="SUPFAM" id="SSF55874">
    <property type="entry name" value="ATPase domain of HSP90 chaperone/DNA topoisomerase II/histidine kinase"/>
    <property type="match status" value="1"/>
</dbReference>
<evidence type="ECO:0000256" key="4">
    <source>
        <dbReference type="ARBA" id="ARBA00022679"/>
    </source>
</evidence>
<dbReference type="GO" id="GO:0000155">
    <property type="term" value="F:phosphorelay sensor kinase activity"/>
    <property type="evidence" value="ECO:0007669"/>
    <property type="project" value="InterPro"/>
</dbReference>
<dbReference type="Gene3D" id="3.30.450.20">
    <property type="entry name" value="PAS domain"/>
    <property type="match status" value="3"/>
</dbReference>
<dbReference type="InterPro" id="IPR004358">
    <property type="entry name" value="Sig_transdc_His_kin-like_C"/>
</dbReference>
<dbReference type="STRING" id="937777.Deipe_2156"/>
<feature type="domain" description="PAS" evidence="7">
    <location>
        <begin position="464"/>
        <end position="534"/>
    </location>
</feature>
<dbReference type="SMART" id="SM00387">
    <property type="entry name" value="HATPase_c"/>
    <property type="match status" value="1"/>
</dbReference>
<dbReference type="Pfam" id="PF02518">
    <property type="entry name" value="HATPase_c"/>
    <property type="match status" value="1"/>
</dbReference>
<dbReference type="Pfam" id="PF00512">
    <property type="entry name" value="HisKA"/>
    <property type="match status" value="1"/>
</dbReference>
<dbReference type="PANTHER" id="PTHR43304">
    <property type="entry name" value="PHYTOCHROME-LIKE PROTEIN CPH1"/>
    <property type="match status" value="1"/>
</dbReference>
<dbReference type="InterPro" id="IPR013655">
    <property type="entry name" value="PAS_fold_3"/>
</dbReference>
<dbReference type="SUPFAM" id="SSF55781">
    <property type="entry name" value="GAF domain-like"/>
    <property type="match status" value="2"/>
</dbReference>